<evidence type="ECO:0000256" key="2">
    <source>
        <dbReference type="SAM" id="SignalP"/>
    </source>
</evidence>
<dbReference type="Proteomes" id="UP000095751">
    <property type="component" value="Unassembled WGS sequence"/>
</dbReference>
<feature type="region of interest" description="Disordered" evidence="1">
    <location>
        <begin position="144"/>
        <end position="185"/>
    </location>
</feature>
<dbReference type="KEGG" id="fcy:FRACYDRAFT_270988"/>
<proteinExistence type="predicted"/>
<dbReference type="InParanoid" id="A0A1E7EYA8"/>
<feature type="chain" id="PRO_5009192370" evidence="2">
    <location>
        <begin position="28"/>
        <end position="232"/>
    </location>
</feature>
<feature type="signal peptide" evidence="2">
    <location>
        <begin position="1"/>
        <end position="27"/>
    </location>
</feature>
<keyword evidence="4" id="KW-1185">Reference proteome</keyword>
<evidence type="ECO:0000256" key="1">
    <source>
        <dbReference type="SAM" id="MobiDB-lite"/>
    </source>
</evidence>
<organism evidence="3 4">
    <name type="scientific">Fragilariopsis cylindrus CCMP1102</name>
    <dbReference type="NCBI Taxonomy" id="635003"/>
    <lineage>
        <taxon>Eukaryota</taxon>
        <taxon>Sar</taxon>
        <taxon>Stramenopiles</taxon>
        <taxon>Ochrophyta</taxon>
        <taxon>Bacillariophyta</taxon>
        <taxon>Bacillariophyceae</taxon>
        <taxon>Bacillariophycidae</taxon>
        <taxon>Bacillariales</taxon>
        <taxon>Bacillariaceae</taxon>
        <taxon>Fragilariopsis</taxon>
    </lineage>
</organism>
<dbReference type="EMBL" id="KV784370">
    <property type="protein sequence ID" value="OEU10795.1"/>
    <property type="molecule type" value="Genomic_DNA"/>
</dbReference>
<sequence length="232" mass="25466">MMASYCFTSVVLATALLLLVVVPVAKSLSSPSPVMMGMTLNNGNNNGMTKIEGAAVKRFTQYNKLCKTCPTLLQPKIATLEELIMGLSTTDRQELLNNVAERMEITEQQQQDPQQTDTKMLACSSPENLFKFQTGTDAIITASANTKSKKPSVSNSNKKGEEKMTSASNSNSNSKNQIKIKTPPSRTIVNNKIEKVRLKFESNKHKLTQVTYLVNVTTLLLSSRGRKSGNDD</sequence>
<feature type="non-terminal residue" evidence="3">
    <location>
        <position position="232"/>
    </location>
</feature>
<evidence type="ECO:0000313" key="4">
    <source>
        <dbReference type="Proteomes" id="UP000095751"/>
    </source>
</evidence>
<accession>A0A1E7EYA8</accession>
<keyword evidence="2" id="KW-0732">Signal</keyword>
<feature type="compositionally biased region" description="Low complexity" evidence="1">
    <location>
        <begin position="166"/>
        <end position="176"/>
    </location>
</feature>
<dbReference type="AlphaFoldDB" id="A0A1E7EYA8"/>
<gene>
    <name evidence="3" type="ORF">FRACYDRAFT_270988</name>
</gene>
<evidence type="ECO:0000313" key="3">
    <source>
        <dbReference type="EMBL" id="OEU10795.1"/>
    </source>
</evidence>
<name>A0A1E7EYA8_9STRA</name>
<reference evidence="3 4" key="1">
    <citation type="submission" date="2016-09" db="EMBL/GenBank/DDBJ databases">
        <title>Extensive genetic diversity and differential bi-allelic expression allows diatom success in the polar Southern Ocean.</title>
        <authorList>
            <consortium name="DOE Joint Genome Institute"/>
            <person name="Mock T."/>
            <person name="Otillar R.P."/>
            <person name="Strauss J."/>
            <person name="Dupont C."/>
            <person name="Frickenhaus S."/>
            <person name="Maumus F."/>
            <person name="Mcmullan M."/>
            <person name="Sanges R."/>
            <person name="Schmutz J."/>
            <person name="Toseland A."/>
            <person name="Valas R."/>
            <person name="Veluchamy A."/>
            <person name="Ward B.J."/>
            <person name="Allen A."/>
            <person name="Barry K."/>
            <person name="Falciatore A."/>
            <person name="Ferrante M."/>
            <person name="Fortunato A.E."/>
            <person name="Gloeckner G."/>
            <person name="Gruber A."/>
            <person name="Hipkin R."/>
            <person name="Janech M."/>
            <person name="Kroth P."/>
            <person name="Leese F."/>
            <person name="Lindquist E."/>
            <person name="Lyon B.R."/>
            <person name="Martin J."/>
            <person name="Mayer C."/>
            <person name="Parker M."/>
            <person name="Quesneville H."/>
            <person name="Raymond J."/>
            <person name="Uhlig C."/>
            <person name="Valentin K.U."/>
            <person name="Worden A.Z."/>
            <person name="Armbrust E.V."/>
            <person name="Bowler C."/>
            <person name="Green B."/>
            <person name="Moulton V."/>
            <person name="Van Oosterhout C."/>
            <person name="Grigoriev I."/>
        </authorList>
    </citation>
    <scope>NUCLEOTIDE SEQUENCE [LARGE SCALE GENOMIC DNA]</scope>
    <source>
        <strain evidence="3 4">CCMP1102</strain>
    </source>
</reference>
<protein>
    <submittedName>
        <fullName evidence="3">Uncharacterized protein</fullName>
    </submittedName>
</protein>